<proteinExistence type="predicted"/>
<dbReference type="InterPro" id="IPR036388">
    <property type="entry name" value="WH-like_DNA-bd_sf"/>
</dbReference>
<gene>
    <name evidence="5" type="ORF">C2869_01135</name>
</gene>
<dbReference type="AlphaFoldDB" id="A0A2S0VLP4"/>
<evidence type="ECO:0000313" key="6">
    <source>
        <dbReference type="Proteomes" id="UP000244441"/>
    </source>
</evidence>
<dbReference type="EMBL" id="CP026604">
    <property type="protein sequence ID" value="AWB65129.1"/>
    <property type="molecule type" value="Genomic_DNA"/>
</dbReference>
<dbReference type="GO" id="GO:0003677">
    <property type="term" value="F:DNA binding"/>
    <property type="evidence" value="ECO:0007669"/>
    <property type="project" value="UniProtKB-KW"/>
</dbReference>
<feature type="domain" description="HTH gntR-type" evidence="4">
    <location>
        <begin position="7"/>
        <end position="74"/>
    </location>
</feature>
<dbReference type="OrthoDB" id="9799812at2"/>
<dbReference type="Pfam" id="PF00392">
    <property type="entry name" value="GntR"/>
    <property type="match status" value="1"/>
</dbReference>
<dbReference type="PANTHER" id="PTHR43537">
    <property type="entry name" value="TRANSCRIPTIONAL REGULATOR, GNTR FAMILY"/>
    <property type="match status" value="1"/>
</dbReference>
<dbReference type="SUPFAM" id="SSF48008">
    <property type="entry name" value="GntR ligand-binding domain-like"/>
    <property type="match status" value="1"/>
</dbReference>
<dbReference type="GO" id="GO:0003700">
    <property type="term" value="F:DNA-binding transcription factor activity"/>
    <property type="evidence" value="ECO:0007669"/>
    <property type="project" value="InterPro"/>
</dbReference>
<dbReference type="KEGG" id="cate:C2869_01135"/>
<dbReference type="SMART" id="SM00345">
    <property type="entry name" value="HTH_GNTR"/>
    <property type="match status" value="1"/>
</dbReference>
<protein>
    <submittedName>
        <fullName evidence="5">GntR family transcriptional regulator</fullName>
    </submittedName>
</protein>
<evidence type="ECO:0000256" key="1">
    <source>
        <dbReference type="ARBA" id="ARBA00023015"/>
    </source>
</evidence>
<dbReference type="InterPro" id="IPR000524">
    <property type="entry name" value="Tscrpt_reg_HTH_GntR"/>
</dbReference>
<reference evidence="5 6" key="1">
    <citation type="submission" date="2018-01" db="EMBL/GenBank/DDBJ databases">
        <title>Genome sequence of a Cantenovulum-like bacteria.</title>
        <authorList>
            <person name="Tan W.R."/>
            <person name="Lau N.-S."/>
            <person name="Go F."/>
            <person name="Amirul A.-A.A."/>
        </authorList>
    </citation>
    <scope>NUCLEOTIDE SEQUENCE [LARGE SCALE GENOMIC DNA]</scope>
    <source>
        <strain evidence="5 6">CCB-QB4</strain>
    </source>
</reference>
<keyword evidence="1" id="KW-0805">Transcription regulation</keyword>
<evidence type="ECO:0000313" key="5">
    <source>
        <dbReference type="EMBL" id="AWB65129.1"/>
    </source>
</evidence>
<evidence type="ECO:0000256" key="3">
    <source>
        <dbReference type="ARBA" id="ARBA00023163"/>
    </source>
</evidence>
<name>A0A2S0VLP4_9ALTE</name>
<dbReference type="SUPFAM" id="SSF46785">
    <property type="entry name" value="Winged helix' DNA-binding domain"/>
    <property type="match status" value="1"/>
</dbReference>
<dbReference type="PROSITE" id="PS50949">
    <property type="entry name" value="HTH_GNTR"/>
    <property type="match status" value="1"/>
</dbReference>
<dbReference type="Gene3D" id="1.10.10.10">
    <property type="entry name" value="Winged helix-like DNA-binding domain superfamily/Winged helix DNA-binding domain"/>
    <property type="match status" value="1"/>
</dbReference>
<evidence type="ECO:0000259" key="4">
    <source>
        <dbReference type="PROSITE" id="PS50949"/>
    </source>
</evidence>
<keyword evidence="3" id="KW-0804">Transcription</keyword>
<organism evidence="5 6">
    <name type="scientific">Saccharobesus litoralis</name>
    <dbReference type="NCBI Taxonomy" id="2172099"/>
    <lineage>
        <taxon>Bacteria</taxon>
        <taxon>Pseudomonadati</taxon>
        <taxon>Pseudomonadota</taxon>
        <taxon>Gammaproteobacteria</taxon>
        <taxon>Alteromonadales</taxon>
        <taxon>Alteromonadaceae</taxon>
        <taxon>Saccharobesus</taxon>
    </lineage>
</organism>
<dbReference type="InterPro" id="IPR008920">
    <property type="entry name" value="TF_FadR/GntR_C"/>
</dbReference>
<dbReference type="CDD" id="cd07377">
    <property type="entry name" value="WHTH_GntR"/>
    <property type="match status" value="1"/>
</dbReference>
<keyword evidence="6" id="KW-1185">Reference proteome</keyword>
<accession>A0A2S0VLP4</accession>
<dbReference type="RefSeq" id="WP_108601207.1">
    <property type="nucleotide sequence ID" value="NZ_CP026604.1"/>
</dbReference>
<sequence>MNLHKVSTIQNQISDILRTEIISGQLGVGDKLNEIELAKRFGVSRGPIRDVLLLLGKEGLTYTKGSSGTFISDPLDNKTEKILCGIRLKLEEFSLKQLINTATFKDLLDLESIISRMDMYMSCGNKVDCVNTTIDFHKHCVELGGCSDIFNVWYPIIMRIHANMGLQCLDSFCLQNYLDLLDGLKRKDSHSAVIALKKILKP</sequence>
<dbReference type="PANTHER" id="PTHR43537:SF5">
    <property type="entry name" value="UXU OPERON TRANSCRIPTIONAL REGULATOR"/>
    <property type="match status" value="1"/>
</dbReference>
<dbReference type="InterPro" id="IPR036390">
    <property type="entry name" value="WH_DNA-bd_sf"/>
</dbReference>
<dbReference type="Proteomes" id="UP000244441">
    <property type="component" value="Chromosome"/>
</dbReference>
<keyword evidence="2" id="KW-0238">DNA-binding</keyword>
<evidence type="ECO:0000256" key="2">
    <source>
        <dbReference type="ARBA" id="ARBA00023125"/>
    </source>
</evidence>